<evidence type="ECO:0000313" key="5">
    <source>
        <dbReference type="EMBL" id="KNC34823.1"/>
    </source>
</evidence>
<sequence length="572" mass="66777">MAQDLDFDHYIDVDNTTVKPSPQRVRNILTLEEKVAVIHAYDQRPMYKKVARMFNCSWEQIKNIISNRTAIMEYYNETKNKEVFDADYEQQMDVKQRKIKFLGECVYECLQRLQYYTKLPITEELIRNKALEFLDVLRIPGFTPTKKWMNLFKASYNITLSNKQISIYTKPQYSLDIKDIVTYCTKAKVGNKCLLTKCRTDDVKNVEYESKRLRKLNFLQEALKEYMLRVKFHHKSMKLDTDSLRLVAKDFNEILKVQDFEPTVEWINEFRTQHDIERQDLSNIKRPPLSLDLKDILSYCSRMQNKAKDTVTLAPKETALQMRVLPKFPGKSINESGLKFQKNSIIYLDEEAALGEKDIKPDIEEIRVERPQLEQPPPLKIRKIESINNDPELQRKFQTNIEIRKVSPLCVREMPKEPPKSPSKTVIYIQKVPAANVPKENVVRLTPQPPAPVQIKEEMPDDNSYILPTNTVITPPQLRIQKVQQQFSPSSISPTLPLQQHQSLPHKADDFEGEDLPRHVTSFKDVLLLLKPLEEYAMLKENYRAIGLITQLEEVLKNPPEDHNVGDEEFIG</sequence>
<proteinExistence type="predicted"/>
<accession>A0A0L0CR50</accession>
<organism evidence="5 6">
    <name type="scientific">Lucilia cuprina</name>
    <name type="common">Green bottle fly</name>
    <name type="synonym">Australian sheep blowfly</name>
    <dbReference type="NCBI Taxonomy" id="7375"/>
    <lineage>
        <taxon>Eukaryota</taxon>
        <taxon>Metazoa</taxon>
        <taxon>Ecdysozoa</taxon>
        <taxon>Arthropoda</taxon>
        <taxon>Hexapoda</taxon>
        <taxon>Insecta</taxon>
        <taxon>Pterygota</taxon>
        <taxon>Neoptera</taxon>
        <taxon>Endopterygota</taxon>
        <taxon>Diptera</taxon>
        <taxon>Brachycera</taxon>
        <taxon>Muscomorpha</taxon>
        <taxon>Oestroidea</taxon>
        <taxon>Calliphoridae</taxon>
        <taxon>Luciliinae</taxon>
        <taxon>Lucilia</taxon>
    </lineage>
</organism>
<protein>
    <recommendedName>
        <fullName evidence="4">HTH CENPB-type domain-containing protein</fullName>
    </recommendedName>
</protein>
<feature type="domain" description="HTH CENPB-type" evidence="4">
    <location>
        <begin position="90"/>
        <end position="162"/>
    </location>
</feature>
<dbReference type="Proteomes" id="UP000037069">
    <property type="component" value="Unassembled WGS sequence"/>
</dbReference>
<dbReference type="PROSITE" id="PS51253">
    <property type="entry name" value="HTH_CENPB"/>
    <property type="match status" value="2"/>
</dbReference>
<comment type="subcellular location">
    <subcellularLocation>
        <location evidence="1">Nucleus</location>
    </subcellularLocation>
</comment>
<dbReference type="InterPro" id="IPR006600">
    <property type="entry name" value="HTH_CenpB_DNA-bd_dom"/>
</dbReference>
<evidence type="ECO:0000256" key="2">
    <source>
        <dbReference type="ARBA" id="ARBA00023125"/>
    </source>
</evidence>
<dbReference type="EMBL" id="JRES01000027">
    <property type="protein sequence ID" value="KNC34823.1"/>
    <property type="molecule type" value="Genomic_DNA"/>
</dbReference>
<feature type="domain" description="HTH CENPB-type" evidence="4">
    <location>
        <begin position="207"/>
        <end position="280"/>
    </location>
</feature>
<dbReference type="Pfam" id="PF04218">
    <property type="entry name" value="CENP-B_N"/>
    <property type="match status" value="1"/>
</dbReference>
<gene>
    <name evidence="5" type="ORF">FF38_06765</name>
</gene>
<keyword evidence="2" id="KW-0238">DNA-binding</keyword>
<reference evidence="5 6" key="1">
    <citation type="journal article" date="2015" name="Nat. Commun.">
        <title>Lucilia cuprina genome unlocks parasitic fly biology to underpin future interventions.</title>
        <authorList>
            <person name="Anstead C.A."/>
            <person name="Korhonen P.K."/>
            <person name="Young N.D."/>
            <person name="Hall R.S."/>
            <person name="Jex A.R."/>
            <person name="Murali S.C."/>
            <person name="Hughes D.S."/>
            <person name="Lee S.F."/>
            <person name="Perry T."/>
            <person name="Stroehlein A.J."/>
            <person name="Ansell B.R."/>
            <person name="Breugelmans B."/>
            <person name="Hofmann A."/>
            <person name="Qu J."/>
            <person name="Dugan S."/>
            <person name="Lee S.L."/>
            <person name="Chao H."/>
            <person name="Dinh H."/>
            <person name="Han Y."/>
            <person name="Doddapaneni H.V."/>
            <person name="Worley K.C."/>
            <person name="Muzny D.M."/>
            <person name="Ioannidis P."/>
            <person name="Waterhouse R.M."/>
            <person name="Zdobnov E.M."/>
            <person name="James P.J."/>
            <person name="Bagnall N.H."/>
            <person name="Kotze A.C."/>
            <person name="Gibbs R.A."/>
            <person name="Richards S."/>
            <person name="Batterham P."/>
            <person name="Gasser R.B."/>
        </authorList>
    </citation>
    <scope>NUCLEOTIDE SEQUENCE [LARGE SCALE GENOMIC DNA]</scope>
    <source>
        <strain evidence="5 6">LS</strain>
        <tissue evidence="5">Full body</tissue>
    </source>
</reference>
<dbReference type="OrthoDB" id="9909311at2759"/>
<evidence type="ECO:0000259" key="4">
    <source>
        <dbReference type="PROSITE" id="PS51253"/>
    </source>
</evidence>
<dbReference type="Pfam" id="PF03221">
    <property type="entry name" value="HTH_Tnp_Tc5"/>
    <property type="match status" value="1"/>
</dbReference>
<dbReference type="Gene3D" id="1.10.10.60">
    <property type="entry name" value="Homeodomain-like"/>
    <property type="match status" value="1"/>
</dbReference>
<dbReference type="GO" id="GO:0003677">
    <property type="term" value="F:DNA binding"/>
    <property type="evidence" value="ECO:0007669"/>
    <property type="project" value="UniProtKB-KW"/>
</dbReference>
<dbReference type="GO" id="GO:0005634">
    <property type="term" value="C:nucleus"/>
    <property type="evidence" value="ECO:0007669"/>
    <property type="project" value="UniProtKB-SubCell"/>
</dbReference>
<dbReference type="InterPro" id="IPR007889">
    <property type="entry name" value="HTH_Psq"/>
</dbReference>
<keyword evidence="6" id="KW-1185">Reference proteome</keyword>
<comment type="caution">
    <text evidence="5">The sequence shown here is derived from an EMBL/GenBank/DDBJ whole genome shotgun (WGS) entry which is preliminary data.</text>
</comment>
<dbReference type="InterPro" id="IPR009057">
    <property type="entry name" value="Homeodomain-like_sf"/>
</dbReference>
<keyword evidence="3" id="KW-0539">Nucleus</keyword>
<name>A0A0L0CR50_LUCCU</name>
<dbReference type="OMA" id="RHTSMAC"/>
<dbReference type="SMART" id="SM00674">
    <property type="entry name" value="CENPB"/>
    <property type="match status" value="2"/>
</dbReference>
<dbReference type="SUPFAM" id="SSF46689">
    <property type="entry name" value="Homeodomain-like"/>
    <property type="match status" value="1"/>
</dbReference>
<dbReference type="AlphaFoldDB" id="A0A0L0CR50"/>
<evidence type="ECO:0000313" key="6">
    <source>
        <dbReference type="Proteomes" id="UP000037069"/>
    </source>
</evidence>
<evidence type="ECO:0000256" key="3">
    <source>
        <dbReference type="ARBA" id="ARBA00023242"/>
    </source>
</evidence>
<evidence type="ECO:0000256" key="1">
    <source>
        <dbReference type="ARBA" id="ARBA00004123"/>
    </source>
</evidence>